<keyword evidence="2" id="KW-0695">RNA-directed DNA polymerase</keyword>
<dbReference type="SUPFAM" id="SSF56672">
    <property type="entry name" value="DNA/RNA polymerases"/>
    <property type="match status" value="1"/>
</dbReference>
<dbReference type="InterPro" id="IPR000477">
    <property type="entry name" value="RT_dom"/>
</dbReference>
<dbReference type="InterPro" id="IPR043502">
    <property type="entry name" value="DNA/RNA_pol_sf"/>
</dbReference>
<keyword evidence="2" id="KW-0808">Transferase</keyword>
<evidence type="ECO:0000259" key="1">
    <source>
        <dbReference type="Pfam" id="PF00078"/>
    </source>
</evidence>
<evidence type="ECO:0000313" key="3">
    <source>
        <dbReference type="Proteomes" id="UP000265520"/>
    </source>
</evidence>
<dbReference type="EMBL" id="LXQA010597089">
    <property type="protein sequence ID" value="MCI61298.1"/>
    <property type="molecule type" value="Genomic_DNA"/>
</dbReference>
<dbReference type="Gene3D" id="3.10.10.10">
    <property type="entry name" value="HIV Type 1 Reverse Transcriptase, subunit A, domain 1"/>
    <property type="match status" value="1"/>
</dbReference>
<dbReference type="PANTHER" id="PTHR24559:SF441">
    <property type="entry name" value="NUCLEOTIDYLTRANSFERASE, RIBONUCLEASE H"/>
    <property type="match status" value="1"/>
</dbReference>
<dbReference type="Proteomes" id="UP000265520">
    <property type="component" value="Unassembled WGS sequence"/>
</dbReference>
<comment type="caution">
    <text evidence="2">The sequence shown here is derived from an EMBL/GenBank/DDBJ whole genome shotgun (WGS) entry which is preliminary data.</text>
</comment>
<dbReference type="CDD" id="cd01647">
    <property type="entry name" value="RT_LTR"/>
    <property type="match status" value="1"/>
</dbReference>
<evidence type="ECO:0000313" key="2">
    <source>
        <dbReference type="EMBL" id="MCI61298.1"/>
    </source>
</evidence>
<protein>
    <submittedName>
        <fullName evidence="2">RNA-directed DNA polymerase (Reverse transcriptase)</fullName>
    </submittedName>
</protein>
<dbReference type="GO" id="GO:0003964">
    <property type="term" value="F:RNA-directed DNA polymerase activity"/>
    <property type="evidence" value="ECO:0007669"/>
    <property type="project" value="UniProtKB-KW"/>
</dbReference>
<keyword evidence="3" id="KW-1185">Reference proteome</keyword>
<keyword evidence="2" id="KW-0548">Nucleotidyltransferase</keyword>
<feature type="domain" description="Reverse transcriptase" evidence="1">
    <location>
        <begin position="21"/>
        <end position="80"/>
    </location>
</feature>
<feature type="non-terminal residue" evidence="2">
    <location>
        <position position="81"/>
    </location>
</feature>
<name>A0A392TK20_9FABA</name>
<reference evidence="2 3" key="1">
    <citation type="journal article" date="2018" name="Front. Plant Sci.">
        <title>Red Clover (Trifolium pratense) and Zigzag Clover (T. medium) - A Picture of Genomic Similarities and Differences.</title>
        <authorList>
            <person name="Dluhosova J."/>
            <person name="Istvanek J."/>
            <person name="Nedelnik J."/>
            <person name="Repkova J."/>
        </authorList>
    </citation>
    <scope>NUCLEOTIDE SEQUENCE [LARGE SCALE GENOMIC DNA]</scope>
    <source>
        <strain evidence="3">cv. 10/8</strain>
        <tissue evidence="2">Leaf</tissue>
    </source>
</reference>
<sequence length="81" mass="9268">MLSTGIIRPSTSSFSSPVILVKKKDDSWRMCIDYRALNKATVPDKFPIPVIEELLDELHGAKYFSKLDLKSGYHQVRVKEE</sequence>
<proteinExistence type="predicted"/>
<dbReference type="PANTHER" id="PTHR24559">
    <property type="entry name" value="TRANSPOSON TY3-I GAG-POL POLYPROTEIN"/>
    <property type="match status" value="1"/>
</dbReference>
<accession>A0A392TK20</accession>
<dbReference type="Pfam" id="PF00078">
    <property type="entry name" value="RVT_1"/>
    <property type="match status" value="1"/>
</dbReference>
<organism evidence="2 3">
    <name type="scientific">Trifolium medium</name>
    <dbReference type="NCBI Taxonomy" id="97028"/>
    <lineage>
        <taxon>Eukaryota</taxon>
        <taxon>Viridiplantae</taxon>
        <taxon>Streptophyta</taxon>
        <taxon>Embryophyta</taxon>
        <taxon>Tracheophyta</taxon>
        <taxon>Spermatophyta</taxon>
        <taxon>Magnoliopsida</taxon>
        <taxon>eudicotyledons</taxon>
        <taxon>Gunneridae</taxon>
        <taxon>Pentapetalae</taxon>
        <taxon>rosids</taxon>
        <taxon>fabids</taxon>
        <taxon>Fabales</taxon>
        <taxon>Fabaceae</taxon>
        <taxon>Papilionoideae</taxon>
        <taxon>50 kb inversion clade</taxon>
        <taxon>NPAAA clade</taxon>
        <taxon>Hologalegina</taxon>
        <taxon>IRL clade</taxon>
        <taxon>Trifolieae</taxon>
        <taxon>Trifolium</taxon>
    </lineage>
</organism>
<dbReference type="AlphaFoldDB" id="A0A392TK20"/>
<dbReference type="InterPro" id="IPR053134">
    <property type="entry name" value="RNA-dir_DNA_polymerase"/>
</dbReference>
<dbReference type="Gene3D" id="3.30.70.270">
    <property type="match status" value="1"/>
</dbReference>
<dbReference type="InterPro" id="IPR043128">
    <property type="entry name" value="Rev_trsase/Diguanyl_cyclase"/>
</dbReference>